<dbReference type="PROSITE" id="PS51257">
    <property type="entry name" value="PROKAR_LIPOPROTEIN"/>
    <property type="match status" value="1"/>
</dbReference>
<gene>
    <name evidence="4" type="ORF">JQX14_04625</name>
    <name evidence="3" type="ORF">SUH3_02530</name>
</gene>
<accession>A0A073J7U6</accession>
<dbReference type="EMBL" id="JAFBWN010000002">
    <property type="protein sequence ID" value="MBM2353805.1"/>
    <property type="molecule type" value="Genomic_DNA"/>
</dbReference>
<dbReference type="InterPro" id="IPR018247">
    <property type="entry name" value="EF_Hand_1_Ca_BS"/>
</dbReference>
<evidence type="ECO:0000259" key="2">
    <source>
        <dbReference type="PROSITE" id="PS50222"/>
    </source>
</evidence>
<dbReference type="Gene3D" id="1.10.238.10">
    <property type="entry name" value="EF-hand"/>
    <property type="match status" value="1"/>
</dbReference>
<dbReference type="GO" id="GO:0005509">
    <property type="term" value="F:calcium ion binding"/>
    <property type="evidence" value="ECO:0007669"/>
    <property type="project" value="InterPro"/>
</dbReference>
<dbReference type="InterPro" id="IPR011992">
    <property type="entry name" value="EF-hand-dom_pair"/>
</dbReference>
<comment type="caution">
    <text evidence="3">The sequence shown here is derived from an EMBL/GenBank/DDBJ whole genome shotgun (WGS) entry which is preliminary data.</text>
</comment>
<organism evidence="3 5">
    <name type="scientific">Pseudosulfitobacter pseudonitzschiae</name>
    <dbReference type="NCBI Taxonomy" id="1402135"/>
    <lineage>
        <taxon>Bacteria</taxon>
        <taxon>Pseudomonadati</taxon>
        <taxon>Pseudomonadota</taxon>
        <taxon>Alphaproteobacteria</taxon>
        <taxon>Rhodobacterales</taxon>
        <taxon>Roseobacteraceae</taxon>
        <taxon>Pseudosulfitobacter</taxon>
    </lineage>
</organism>
<dbReference type="RefSeq" id="WP_028956213.1">
    <property type="nucleotide sequence ID" value="NZ_CP054599.1"/>
</dbReference>
<feature type="signal peptide" evidence="1">
    <location>
        <begin position="1"/>
        <end position="22"/>
    </location>
</feature>
<evidence type="ECO:0000313" key="3">
    <source>
        <dbReference type="EMBL" id="KEJ97880.1"/>
    </source>
</evidence>
<dbReference type="Pfam" id="PF13202">
    <property type="entry name" value="EF-hand_5"/>
    <property type="match status" value="2"/>
</dbReference>
<dbReference type="SUPFAM" id="SSF47473">
    <property type="entry name" value="EF-hand"/>
    <property type="match status" value="1"/>
</dbReference>
<dbReference type="GeneID" id="68870427"/>
<dbReference type="Proteomes" id="UP000027746">
    <property type="component" value="Unassembled WGS sequence"/>
</dbReference>
<name>A0A073J7U6_9RHOB</name>
<proteinExistence type="predicted"/>
<protein>
    <submittedName>
        <fullName evidence="4">EF-hand domain-containing protein</fullName>
    </submittedName>
</protein>
<evidence type="ECO:0000256" key="1">
    <source>
        <dbReference type="SAM" id="SignalP"/>
    </source>
</evidence>
<keyword evidence="5" id="KW-1185">Reference proteome</keyword>
<sequence length="84" mass="8626">MTKFTTFAAAVAVAACPMIASANTAAELDANQDGYLTLDELQVAYPDMDGDQFTLLDLDANGALDAEEIAAATEAGMLPAPNEG</sequence>
<dbReference type="InterPro" id="IPR002048">
    <property type="entry name" value="EF_hand_dom"/>
</dbReference>
<reference evidence="4" key="2">
    <citation type="submission" date="2021-01" db="EMBL/GenBank/DDBJ databases">
        <title>Diatom-associated Roseobacters Show Island Model of Population Structure.</title>
        <authorList>
            <person name="Qu L."/>
            <person name="Feng X."/>
            <person name="Chen Y."/>
            <person name="Li L."/>
            <person name="Wang X."/>
            <person name="Hu Z."/>
            <person name="Wang H."/>
            <person name="Luo H."/>
        </authorList>
    </citation>
    <scope>NUCLEOTIDE SEQUENCE</scope>
    <source>
        <strain evidence="4">SM26-45</strain>
    </source>
</reference>
<feature type="domain" description="EF-hand" evidence="2">
    <location>
        <begin position="26"/>
        <end position="51"/>
    </location>
</feature>
<reference evidence="3 5" key="1">
    <citation type="submission" date="2014-01" db="EMBL/GenBank/DDBJ databases">
        <title>Sulfitobacter sp. H3 (MCCC 1A00686) Genome Sequencing.</title>
        <authorList>
            <person name="Lai Q."/>
            <person name="Hong Z."/>
        </authorList>
    </citation>
    <scope>NUCLEOTIDE SEQUENCE [LARGE SCALE GENOMIC DNA]</scope>
    <source>
        <strain evidence="3 5">H3</strain>
    </source>
</reference>
<dbReference type="Proteomes" id="UP000809337">
    <property type="component" value="Unassembled WGS sequence"/>
</dbReference>
<feature type="chain" id="PRO_5041036272" evidence="1">
    <location>
        <begin position="23"/>
        <end position="84"/>
    </location>
</feature>
<dbReference type="PROSITE" id="PS50222">
    <property type="entry name" value="EF_HAND_2"/>
    <property type="match status" value="1"/>
</dbReference>
<dbReference type="OrthoDB" id="5470953at2"/>
<keyword evidence="1" id="KW-0732">Signal</keyword>
<evidence type="ECO:0000313" key="4">
    <source>
        <dbReference type="EMBL" id="MBM2353805.1"/>
    </source>
</evidence>
<dbReference type="AlphaFoldDB" id="A0A073J7U6"/>
<dbReference type="PROSITE" id="PS00018">
    <property type="entry name" value="EF_HAND_1"/>
    <property type="match status" value="2"/>
</dbReference>
<dbReference type="EMBL" id="JAMD01000001">
    <property type="protein sequence ID" value="KEJ97880.1"/>
    <property type="molecule type" value="Genomic_DNA"/>
</dbReference>
<evidence type="ECO:0000313" key="5">
    <source>
        <dbReference type="Proteomes" id="UP000027746"/>
    </source>
</evidence>